<dbReference type="FunFam" id="3.30.70.270:FF:000001">
    <property type="entry name" value="Diguanylate cyclase domain protein"/>
    <property type="match status" value="1"/>
</dbReference>
<dbReference type="Pfam" id="PF00563">
    <property type="entry name" value="EAL"/>
    <property type="match status" value="1"/>
</dbReference>
<dbReference type="AlphaFoldDB" id="A0A6N9TT28"/>
<keyword evidence="1" id="KW-0472">Membrane</keyword>
<evidence type="ECO:0000313" key="5">
    <source>
        <dbReference type="Proteomes" id="UP000469346"/>
    </source>
</evidence>
<dbReference type="PROSITE" id="PS50883">
    <property type="entry name" value="EAL"/>
    <property type="match status" value="1"/>
</dbReference>
<accession>A0A6N9TT28</accession>
<dbReference type="InterPro" id="IPR035919">
    <property type="entry name" value="EAL_sf"/>
</dbReference>
<organism evidence="4 5">
    <name type="scientific">Dissulfurirhabdus thermomarina</name>
    <dbReference type="NCBI Taxonomy" id="1765737"/>
    <lineage>
        <taxon>Bacteria</taxon>
        <taxon>Deltaproteobacteria</taxon>
        <taxon>Dissulfurirhabdaceae</taxon>
        <taxon>Dissulfurirhabdus</taxon>
    </lineage>
</organism>
<dbReference type="CDD" id="cd01949">
    <property type="entry name" value="GGDEF"/>
    <property type="match status" value="1"/>
</dbReference>
<dbReference type="PROSITE" id="PS50887">
    <property type="entry name" value="GGDEF"/>
    <property type="match status" value="1"/>
</dbReference>
<dbReference type="InterPro" id="IPR000160">
    <property type="entry name" value="GGDEF_dom"/>
</dbReference>
<dbReference type="RefSeq" id="WP_163299885.1">
    <property type="nucleotide sequence ID" value="NZ_JAAGRR010000205.1"/>
</dbReference>
<reference evidence="4 5" key="1">
    <citation type="submission" date="2020-02" db="EMBL/GenBank/DDBJ databases">
        <title>Comparative genomics of sulfur disproportionating microorganisms.</title>
        <authorList>
            <person name="Ward L.M."/>
            <person name="Bertran E."/>
            <person name="Johnston D.T."/>
        </authorList>
    </citation>
    <scope>NUCLEOTIDE SEQUENCE [LARGE SCALE GENOMIC DNA]</scope>
    <source>
        <strain evidence="4 5">DSM 100025</strain>
    </source>
</reference>
<gene>
    <name evidence="4" type="ORF">G3N55_11965</name>
</gene>
<dbReference type="SMART" id="SM00052">
    <property type="entry name" value="EAL"/>
    <property type="match status" value="1"/>
</dbReference>
<keyword evidence="1" id="KW-0812">Transmembrane</keyword>
<protein>
    <submittedName>
        <fullName evidence="4">EAL domain-containing protein</fullName>
    </submittedName>
</protein>
<dbReference type="Pfam" id="PF00990">
    <property type="entry name" value="GGDEF"/>
    <property type="match status" value="1"/>
</dbReference>
<dbReference type="SUPFAM" id="SSF55073">
    <property type="entry name" value="Nucleotide cyclase"/>
    <property type="match status" value="1"/>
</dbReference>
<comment type="caution">
    <text evidence="4">The sequence shown here is derived from an EMBL/GenBank/DDBJ whole genome shotgun (WGS) entry which is preliminary data.</text>
</comment>
<dbReference type="PANTHER" id="PTHR44757">
    <property type="entry name" value="DIGUANYLATE CYCLASE DGCP"/>
    <property type="match status" value="1"/>
</dbReference>
<keyword evidence="1" id="KW-1133">Transmembrane helix</keyword>
<dbReference type="InterPro" id="IPR043128">
    <property type="entry name" value="Rev_trsase/Diguanyl_cyclase"/>
</dbReference>
<sequence length="554" mass="60805">MTLQIISLVLTVVGTLLLGVSLPPIRSICEGDVYQCRRWKALGALVMAFMVGYVLFGVEVARSGAGPVELVVALVLCGGGIFVILVVRMSLASIRNIQRIAALERYRALHDDLTELPNRALLHERIQQAISLARRRGEAVAVLLLDLDRFKEINDALGHFYGDYILQLTASRLREAVRDSDTVSRLGGDEFAVVLIGAGVSEAAAVAEKIAKALAEPFMVEGHSLNVGASVGIALFPDHGDDAEILLQRADVAMYEAKRAGETLAVYRAEHDQYTWQRLTLIGELRQAIDKGRLDLHYQPKVDLATGRVRGVEALVRWPHEQKGLLYSDAFIPLAEQAGLIRPLTLWVFEHAVRQATAWRHEGLVLTVSVNLSVKDLQDVDFPRKVERIFHLEGGDPSRFMVELTEGSMMLNPERALQVISALHRIGLRLAIDDFGTGYSSFAYLKQLPASEIKIDKSFVRHMVEEENDAAIVRSTIDLAHNLDLRVVAEGVENVATLEALRRLRCDMVQGFVVSPPLPAAEIPGWMRRFSLGGTWDAREGTAAPPLGTGGGGG</sequence>
<dbReference type="InterPro" id="IPR001633">
    <property type="entry name" value="EAL_dom"/>
</dbReference>
<evidence type="ECO:0000259" key="3">
    <source>
        <dbReference type="PROSITE" id="PS50887"/>
    </source>
</evidence>
<keyword evidence="5" id="KW-1185">Reference proteome</keyword>
<dbReference type="Gene3D" id="3.20.20.450">
    <property type="entry name" value="EAL domain"/>
    <property type="match status" value="1"/>
</dbReference>
<name>A0A6N9TT28_DISTH</name>
<dbReference type="EMBL" id="JAAGRR010000205">
    <property type="protein sequence ID" value="NDY43550.1"/>
    <property type="molecule type" value="Genomic_DNA"/>
</dbReference>
<evidence type="ECO:0000259" key="2">
    <source>
        <dbReference type="PROSITE" id="PS50883"/>
    </source>
</evidence>
<dbReference type="Gene3D" id="3.30.70.270">
    <property type="match status" value="1"/>
</dbReference>
<dbReference type="SUPFAM" id="SSF141868">
    <property type="entry name" value="EAL domain-like"/>
    <property type="match status" value="1"/>
</dbReference>
<dbReference type="Proteomes" id="UP000469346">
    <property type="component" value="Unassembled WGS sequence"/>
</dbReference>
<feature type="transmembrane region" description="Helical" evidence="1">
    <location>
        <begin position="6"/>
        <end position="29"/>
    </location>
</feature>
<dbReference type="CDD" id="cd01948">
    <property type="entry name" value="EAL"/>
    <property type="match status" value="1"/>
</dbReference>
<proteinExistence type="predicted"/>
<feature type="transmembrane region" description="Helical" evidence="1">
    <location>
        <begin position="70"/>
        <end position="91"/>
    </location>
</feature>
<feature type="transmembrane region" description="Helical" evidence="1">
    <location>
        <begin position="41"/>
        <end position="58"/>
    </location>
</feature>
<dbReference type="InterPro" id="IPR052155">
    <property type="entry name" value="Biofilm_reg_signaling"/>
</dbReference>
<dbReference type="SMART" id="SM00267">
    <property type="entry name" value="GGDEF"/>
    <property type="match status" value="1"/>
</dbReference>
<dbReference type="PANTHER" id="PTHR44757:SF2">
    <property type="entry name" value="BIOFILM ARCHITECTURE MAINTENANCE PROTEIN MBAA"/>
    <property type="match status" value="1"/>
</dbReference>
<feature type="domain" description="EAL" evidence="2">
    <location>
        <begin position="278"/>
        <end position="531"/>
    </location>
</feature>
<evidence type="ECO:0000256" key="1">
    <source>
        <dbReference type="SAM" id="Phobius"/>
    </source>
</evidence>
<feature type="domain" description="GGDEF" evidence="3">
    <location>
        <begin position="138"/>
        <end position="270"/>
    </location>
</feature>
<evidence type="ECO:0000313" key="4">
    <source>
        <dbReference type="EMBL" id="NDY43550.1"/>
    </source>
</evidence>
<dbReference type="InterPro" id="IPR029787">
    <property type="entry name" value="Nucleotide_cyclase"/>
</dbReference>
<dbReference type="NCBIfam" id="TIGR00254">
    <property type="entry name" value="GGDEF"/>
    <property type="match status" value="1"/>
</dbReference>